<feature type="domain" description="HeH/LEM" evidence="8">
    <location>
        <begin position="22"/>
        <end position="56"/>
    </location>
</feature>
<evidence type="ECO:0000256" key="4">
    <source>
        <dbReference type="ARBA" id="ARBA00023136"/>
    </source>
</evidence>
<dbReference type="Pfam" id="PF12949">
    <property type="entry name" value="HeH"/>
    <property type="match status" value="1"/>
</dbReference>
<dbReference type="Pfam" id="PF09402">
    <property type="entry name" value="MSC"/>
    <property type="match status" value="1"/>
</dbReference>
<evidence type="ECO:0000256" key="6">
    <source>
        <dbReference type="SAM" id="MobiDB-lite"/>
    </source>
</evidence>
<sequence>MSRFTASQILAVGAYLEPDFDPSTLTIAHILGILNYHSIPYPSSYTKLVLVQLFNKEIKRKAARFKKERNRRATLVDEPSGSDEDEEEETLQARRSISDYSLSPIVILQSSASPVHQARPEEGGWVNNLNVFQSGSESPSPKRPSKETPRSSVKSRKSTSATPRLSLPREYTSPPRSTSQPDIPDFLTPYSGRRAIQPSPPTIPPSPPIPDPFTSVQPLQPDGNLIGNGDQPAEMGADVDKTHKEPSNSATKQIPWAVRLIIYLIVVLCLSVVLHYKAESASIGFCDPGSRTSARLEELKSHRAAVESCNAENRTHLYANDLNSPPCPLLPILPLLHTCTPCPENAVCAGRVVNCERPYVLERFSRFFALHPKEMDDSLEYSTQRGRRFDGMVWRVVHHLTDGWPGLGSVGLVPSCVEDPRKTMYVASLAEAIEKTLALRMGTRLCYPEVAGAGEKDESYEALKWGISVRELQEWFRRSWEIHDFDDTFQRAIRMVAQRSDIFVREDLR</sequence>
<evidence type="ECO:0000259" key="7">
    <source>
        <dbReference type="Pfam" id="PF09402"/>
    </source>
</evidence>
<dbReference type="PANTHER" id="PTHR47808">
    <property type="entry name" value="INNER NUCLEAR MEMBRANE PROTEIN HEH2-RELATED"/>
    <property type="match status" value="1"/>
</dbReference>
<evidence type="ECO:0000256" key="2">
    <source>
        <dbReference type="ARBA" id="ARBA00022692"/>
    </source>
</evidence>
<comment type="caution">
    <text evidence="9">The sequence shown here is derived from an EMBL/GenBank/DDBJ whole genome shotgun (WGS) entry which is preliminary data.</text>
</comment>
<evidence type="ECO:0000313" key="9">
    <source>
        <dbReference type="EMBL" id="KAL0071439.1"/>
    </source>
</evidence>
<keyword evidence="3" id="KW-1133">Transmembrane helix</keyword>
<evidence type="ECO:0000313" key="10">
    <source>
        <dbReference type="Proteomes" id="UP001437256"/>
    </source>
</evidence>
<feature type="region of interest" description="Disordered" evidence="6">
    <location>
        <begin position="127"/>
        <end position="211"/>
    </location>
</feature>
<keyword evidence="2" id="KW-0812">Transmembrane</keyword>
<evidence type="ECO:0000256" key="3">
    <source>
        <dbReference type="ARBA" id="ARBA00022989"/>
    </source>
</evidence>
<dbReference type="EMBL" id="JBBXMP010000003">
    <property type="protein sequence ID" value="KAL0071439.1"/>
    <property type="molecule type" value="Genomic_DNA"/>
</dbReference>
<feature type="compositionally biased region" description="Acidic residues" evidence="6">
    <location>
        <begin position="80"/>
        <end position="90"/>
    </location>
</feature>
<accession>A0ABR3AEQ1</accession>
<dbReference type="InterPro" id="IPR044780">
    <property type="entry name" value="Heh2/Src1"/>
</dbReference>
<evidence type="ECO:0000259" key="8">
    <source>
        <dbReference type="Pfam" id="PF12949"/>
    </source>
</evidence>
<feature type="region of interest" description="Disordered" evidence="6">
    <location>
        <begin position="68"/>
        <end position="95"/>
    </location>
</feature>
<evidence type="ECO:0000256" key="5">
    <source>
        <dbReference type="ARBA" id="ARBA00023242"/>
    </source>
</evidence>
<comment type="subcellular location">
    <subcellularLocation>
        <location evidence="1">Nucleus membrane</location>
    </subcellularLocation>
</comment>
<keyword evidence="10" id="KW-1185">Reference proteome</keyword>
<reference evidence="9 10" key="1">
    <citation type="submission" date="2024-05" db="EMBL/GenBank/DDBJ databases">
        <title>A draft genome resource for the thread blight pathogen Marasmius tenuissimus strain MS-2.</title>
        <authorList>
            <person name="Yulfo-Soto G.E."/>
            <person name="Baruah I.K."/>
            <person name="Amoako-Attah I."/>
            <person name="Bukari Y."/>
            <person name="Meinhardt L.W."/>
            <person name="Bailey B.A."/>
            <person name="Cohen S.P."/>
        </authorList>
    </citation>
    <scope>NUCLEOTIDE SEQUENCE [LARGE SCALE GENOMIC DNA]</scope>
    <source>
        <strain evidence="9 10">MS-2</strain>
    </source>
</reference>
<feature type="domain" description="Man1/Src1-like C-terminal" evidence="7">
    <location>
        <begin position="265"/>
        <end position="507"/>
    </location>
</feature>
<dbReference type="Proteomes" id="UP001437256">
    <property type="component" value="Unassembled WGS sequence"/>
</dbReference>
<dbReference type="CDD" id="cd12935">
    <property type="entry name" value="LEM_like"/>
    <property type="match status" value="1"/>
</dbReference>
<name>A0ABR3AEQ1_9AGAR</name>
<dbReference type="PANTHER" id="PTHR47808:SF2">
    <property type="entry name" value="LEM DOMAIN-CONTAINING PROTEIN 2"/>
    <property type="match status" value="1"/>
</dbReference>
<protein>
    <submittedName>
        <fullName evidence="9">Inner nuclear membrane protein enriched at telomere/subtelomere region</fullName>
    </submittedName>
</protein>
<feature type="compositionally biased region" description="Pro residues" evidence="6">
    <location>
        <begin position="198"/>
        <end position="211"/>
    </location>
</feature>
<keyword evidence="5" id="KW-0539">Nucleus</keyword>
<organism evidence="9 10">
    <name type="scientific">Marasmius tenuissimus</name>
    <dbReference type="NCBI Taxonomy" id="585030"/>
    <lineage>
        <taxon>Eukaryota</taxon>
        <taxon>Fungi</taxon>
        <taxon>Dikarya</taxon>
        <taxon>Basidiomycota</taxon>
        <taxon>Agaricomycotina</taxon>
        <taxon>Agaricomycetes</taxon>
        <taxon>Agaricomycetidae</taxon>
        <taxon>Agaricales</taxon>
        <taxon>Marasmiineae</taxon>
        <taxon>Marasmiaceae</taxon>
        <taxon>Marasmius</taxon>
    </lineage>
</organism>
<gene>
    <name evidence="9" type="primary">SRC1_1</name>
    <name evidence="9" type="ORF">AAF712_001296</name>
</gene>
<dbReference type="InterPro" id="IPR025856">
    <property type="entry name" value="HeH/LEM_domain"/>
</dbReference>
<evidence type="ECO:0000256" key="1">
    <source>
        <dbReference type="ARBA" id="ARBA00004126"/>
    </source>
</evidence>
<proteinExistence type="predicted"/>
<keyword evidence="4" id="KW-0472">Membrane</keyword>
<dbReference type="InterPro" id="IPR018996">
    <property type="entry name" value="Man1/Src1-like_C"/>
</dbReference>